<feature type="non-terminal residue" evidence="2">
    <location>
        <position position="1"/>
    </location>
</feature>
<gene>
    <name evidence="2" type="ORF">L9F63_022287</name>
</gene>
<sequence>LRRSYIYCAYIFSLSIILKYNFFLIYCIMYFNEKSFNSNYIRIFLLYIVALLKICK</sequence>
<accession>A0AAD7ZMY6</accession>
<dbReference type="AlphaFoldDB" id="A0AAD7ZMY6"/>
<protein>
    <submittedName>
        <fullName evidence="2">Uncharacterized protein</fullName>
    </submittedName>
</protein>
<feature type="non-terminal residue" evidence="2">
    <location>
        <position position="56"/>
    </location>
</feature>
<evidence type="ECO:0000313" key="2">
    <source>
        <dbReference type="EMBL" id="KAJ9583380.1"/>
    </source>
</evidence>
<keyword evidence="1" id="KW-0472">Membrane</keyword>
<dbReference type="EMBL" id="JASPKZ010007611">
    <property type="protein sequence ID" value="KAJ9583380.1"/>
    <property type="molecule type" value="Genomic_DNA"/>
</dbReference>
<keyword evidence="1" id="KW-0812">Transmembrane</keyword>
<name>A0AAD7ZMY6_DIPPU</name>
<keyword evidence="3" id="KW-1185">Reference proteome</keyword>
<organism evidence="2 3">
    <name type="scientific">Diploptera punctata</name>
    <name type="common">Pacific beetle cockroach</name>
    <dbReference type="NCBI Taxonomy" id="6984"/>
    <lineage>
        <taxon>Eukaryota</taxon>
        <taxon>Metazoa</taxon>
        <taxon>Ecdysozoa</taxon>
        <taxon>Arthropoda</taxon>
        <taxon>Hexapoda</taxon>
        <taxon>Insecta</taxon>
        <taxon>Pterygota</taxon>
        <taxon>Neoptera</taxon>
        <taxon>Polyneoptera</taxon>
        <taxon>Dictyoptera</taxon>
        <taxon>Blattodea</taxon>
        <taxon>Blaberoidea</taxon>
        <taxon>Blaberidae</taxon>
        <taxon>Diplopterinae</taxon>
        <taxon>Diploptera</taxon>
    </lineage>
</organism>
<feature type="transmembrane region" description="Helical" evidence="1">
    <location>
        <begin position="7"/>
        <end position="31"/>
    </location>
</feature>
<dbReference type="Proteomes" id="UP001233999">
    <property type="component" value="Unassembled WGS sequence"/>
</dbReference>
<evidence type="ECO:0000256" key="1">
    <source>
        <dbReference type="SAM" id="Phobius"/>
    </source>
</evidence>
<reference evidence="2" key="1">
    <citation type="journal article" date="2023" name="IScience">
        <title>Live-bearing cockroach genome reveals convergent evolutionary mechanisms linked to viviparity in insects and beyond.</title>
        <authorList>
            <person name="Fouks B."/>
            <person name="Harrison M.C."/>
            <person name="Mikhailova A.A."/>
            <person name="Marchal E."/>
            <person name="English S."/>
            <person name="Carruthers M."/>
            <person name="Jennings E.C."/>
            <person name="Chiamaka E.L."/>
            <person name="Frigard R.A."/>
            <person name="Pippel M."/>
            <person name="Attardo G.M."/>
            <person name="Benoit J.B."/>
            <person name="Bornberg-Bauer E."/>
            <person name="Tobe S.S."/>
        </authorList>
    </citation>
    <scope>NUCLEOTIDE SEQUENCE</scope>
    <source>
        <strain evidence="2">Stay&amp;Tobe</strain>
    </source>
</reference>
<comment type="caution">
    <text evidence="2">The sequence shown here is derived from an EMBL/GenBank/DDBJ whole genome shotgun (WGS) entry which is preliminary data.</text>
</comment>
<keyword evidence="1" id="KW-1133">Transmembrane helix</keyword>
<proteinExistence type="predicted"/>
<evidence type="ECO:0000313" key="3">
    <source>
        <dbReference type="Proteomes" id="UP001233999"/>
    </source>
</evidence>
<reference evidence="2" key="2">
    <citation type="submission" date="2023-05" db="EMBL/GenBank/DDBJ databases">
        <authorList>
            <person name="Fouks B."/>
        </authorList>
    </citation>
    <scope>NUCLEOTIDE SEQUENCE</scope>
    <source>
        <strain evidence="2">Stay&amp;Tobe</strain>
        <tissue evidence="2">Testes</tissue>
    </source>
</reference>
<feature type="transmembrane region" description="Helical" evidence="1">
    <location>
        <begin position="37"/>
        <end position="55"/>
    </location>
</feature>